<comment type="caution">
    <text evidence="1">The sequence shown here is derived from an EMBL/GenBank/DDBJ whole genome shotgun (WGS) entry which is preliminary data.</text>
</comment>
<reference evidence="1 2" key="1">
    <citation type="submission" date="2020-07" db="EMBL/GenBank/DDBJ databases">
        <title>Exploring microbial biodiversity for novel pathways involved in the catabolism of aromatic compounds derived from lignin.</title>
        <authorList>
            <person name="Elkins J."/>
        </authorList>
    </citation>
    <scope>NUCLEOTIDE SEQUENCE [LARGE SCALE GENOMIC DNA]</scope>
    <source>
        <strain evidence="1 2">H2C3B</strain>
    </source>
</reference>
<accession>A0A7Y9W4K5</accession>
<proteinExistence type="predicted"/>
<gene>
    <name evidence="1" type="ORF">GGD41_001370</name>
</gene>
<dbReference type="Proteomes" id="UP000572540">
    <property type="component" value="Unassembled WGS sequence"/>
</dbReference>
<name>A0A7Y9W4K5_9BURK</name>
<dbReference type="AlphaFoldDB" id="A0A7Y9W4K5"/>
<organism evidence="1 2">
    <name type="scientific">Paraburkholderia bryophila</name>
    <dbReference type="NCBI Taxonomy" id="420952"/>
    <lineage>
        <taxon>Bacteria</taxon>
        <taxon>Pseudomonadati</taxon>
        <taxon>Pseudomonadota</taxon>
        <taxon>Betaproteobacteria</taxon>
        <taxon>Burkholderiales</taxon>
        <taxon>Burkholderiaceae</taxon>
        <taxon>Paraburkholderia</taxon>
    </lineage>
</organism>
<evidence type="ECO:0000313" key="1">
    <source>
        <dbReference type="EMBL" id="NYH14142.1"/>
    </source>
</evidence>
<protein>
    <submittedName>
        <fullName evidence="1">Uncharacterized protein</fullName>
    </submittedName>
</protein>
<dbReference type="EMBL" id="JACCAU010000001">
    <property type="protein sequence ID" value="NYH14142.1"/>
    <property type="molecule type" value="Genomic_DNA"/>
</dbReference>
<evidence type="ECO:0000313" key="2">
    <source>
        <dbReference type="Proteomes" id="UP000572540"/>
    </source>
</evidence>
<sequence length="41" mass="4060">MVVPNTPTTTAAAVASGVNFGHSVRDMTSPHGTCTVNSTAA</sequence>